<sequence length="237" mass="25166">MPTDSAGGPARPPLFCGNRKTILCGNRKPAHTDTTAAGPSGSTSPLPGAVADRCAPDRHTGGGTPHVYIRPVTYDITLVRVPPGSTLEEAVARLGADFDPDVEPAPLRLTAAQRAAWERIVDRVARDVGPVGMEEFPYGLTLETVGPPGRVQLDYCGDTATVEVAYGHAGPAARDLMRRAYRIARVVEDESGLTGHDFEVDQPVRTGDPARAAARLSGVTDWVRQHVGQEGRSRSGQ</sequence>
<name>A0A919DI51_9ACTN</name>
<gene>
    <name evidence="2" type="ORF">GCM10018785_18940</name>
</gene>
<reference evidence="2" key="2">
    <citation type="submission" date="2020-09" db="EMBL/GenBank/DDBJ databases">
        <authorList>
            <person name="Sun Q."/>
            <person name="Ohkuma M."/>
        </authorList>
    </citation>
    <scope>NUCLEOTIDE SEQUENCE</scope>
    <source>
        <strain evidence="2">JCM 4784</strain>
    </source>
</reference>
<evidence type="ECO:0000313" key="3">
    <source>
        <dbReference type="Proteomes" id="UP000608024"/>
    </source>
</evidence>
<keyword evidence="3" id="KW-1185">Reference proteome</keyword>
<proteinExistence type="predicted"/>
<reference evidence="2" key="1">
    <citation type="journal article" date="2014" name="Int. J. Syst. Evol. Microbiol.">
        <title>Complete genome sequence of Corynebacterium casei LMG S-19264T (=DSM 44701T), isolated from a smear-ripened cheese.</title>
        <authorList>
            <consortium name="US DOE Joint Genome Institute (JGI-PGF)"/>
            <person name="Walter F."/>
            <person name="Albersmeier A."/>
            <person name="Kalinowski J."/>
            <person name="Ruckert C."/>
        </authorList>
    </citation>
    <scope>NUCLEOTIDE SEQUENCE</scope>
    <source>
        <strain evidence="2">JCM 4784</strain>
    </source>
</reference>
<evidence type="ECO:0000256" key="1">
    <source>
        <dbReference type="SAM" id="MobiDB-lite"/>
    </source>
</evidence>
<protein>
    <submittedName>
        <fullName evidence="2">Uncharacterized protein</fullName>
    </submittedName>
</protein>
<evidence type="ECO:0000313" key="2">
    <source>
        <dbReference type="EMBL" id="GHE49646.1"/>
    </source>
</evidence>
<organism evidence="2 3">
    <name type="scientific">Streptomyces longispororuber</name>
    <dbReference type="NCBI Taxonomy" id="68230"/>
    <lineage>
        <taxon>Bacteria</taxon>
        <taxon>Bacillati</taxon>
        <taxon>Actinomycetota</taxon>
        <taxon>Actinomycetes</taxon>
        <taxon>Kitasatosporales</taxon>
        <taxon>Streptomycetaceae</taxon>
        <taxon>Streptomyces</taxon>
    </lineage>
</organism>
<feature type="compositionally biased region" description="Polar residues" evidence="1">
    <location>
        <begin position="32"/>
        <end position="45"/>
    </location>
</feature>
<dbReference type="Proteomes" id="UP000608024">
    <property type="component" value="Unassembled WGS sequence"/>
</dbReference>
<comment type="caution">
    <text evidence="2">The sequence shown here is derived from an EMBL/GenBank/DDBJ whole genome shotgun (WGS) entry which is preliminary data.</text>
</comment>
<dbReference type="EMBL" id="BNBT01000019">
    <property type="protein sequence ID" value="GHE49646.1"/>
    <property type="molecule type" value="Genomic_DNA"/>
</dbReference>
<feature type="region of interest" description="Disordered" evidence="1">
    <location>
        <begin position="27"/>
        <end position="50"/>
    </location>
</feature>
<dbReference type="AlphaFoldDB" id="A0A919DI51"/>
<accession>A0A919DI51</accession>